<dbReference type="Gene3D" id="2.30.30.230">
    <property type="entry name" value="Fumarylacetoacetase, N-terminal domain"/>
    <property type="match status" value="1"/>
</dbReference>
<evidence type="ECO:0000256" key="6">
    <source>
        <dbReference type="ARBA" id="ARBA00022837"/>
    </source>
</evidence>
<keyword evidence="6 12" id="KW-0106">Calcium</keyword>
<dbReference type="AlphaFoldDB" id="A0A9N9DDA9"/>
<proteinExistence type="inferred from homology"/>
<gene>
    <name evidence="15" type="ORF">AMORRO_LOCUS9222</name>
</gene>
<comment type="cofactor">
    <cofactor evidence="13">
        <name>Mg(2+)</name>
        <dbReference type="ChEBI" id="CHEBI:18420"/>
    </cofactor>
    <cofactor evidence="13">
        <name>Ca(2+)</name>
        <dbReference type="ChEBI" id="CHEBI:29108"/>
    </cofactor>
</comment>
<name>A0A9N9DDA9_9GLOM</name>
<dbReference type="SUPFAM" id="SSF63433">
    <property type="entry name" value="Fumarylacetoacetate hydrolase, FAH, N-terminal domain"/>
    <property type="match status" value="1"/>
</dbReference>
<dbReference type="InterPro" id="IPR005959">
    <property type="entry name" value="Fumarylacetoacetase"/>
</dbReference>
<evidence type="ECO:0000256" key="11">
    <source>
        <dbReference type="PIRSR" id="PIRSR605959-2"/>
    </source>
</evidence>
<feature type="binding site" evidence="12">
    <location>
        <position position="129"/>
    </location>
    <ligand>
        <name>Ca(2+)</name>
        <dbReference type="ChEBI" id="CHEBI:29108"/>
    </ligand>
</feature>
<dbReference type="PANTHER" id="PTHR43069">
    <property type="entry name" value="FUMARYLACETOACETASE"/>
    <property type="match status" value="1"/>
</dbReference>
<comment type="caution">
    <text evidence="15">The sequence shown here is derived from an EMBL/GenBank/DDBJ whole genome shotgun (WGS) entry which is preliminary data.</text>
</comment>
<dbReference type="GO" id="GO:0006572">
    <property type="term" value="P:L-tyrosine catabolic process"/>
    <property type="evidence" value="ECO:0007669"/>
    <property type="project" value="UniProtKB-UniRule"/>
</dbReference>
<dbReference type="GO" id="GO:1902000">
    <property type="term" value="P:homogentisate catabolic process"/>
    <property type="evidence" value="ECO:0007669"/>
    <property type="project" value="TreeGrafter"/>
</dbReference>
<dbReference type="OrthoDB" id="9971669at2759"/>
<evidence type="ECO:0000256" key="12">
    <source>
        <dbReference type="PIRSR" id="PIRSR605959-3"/>
    </source>
</evidence>
<evidence type="ECO:0000313" key="15">
    <source>
        <dbReference type="EMBL" id="CAG8634124.1"/>
    </source>
</evidence>
<evidence type="ECO:0000256" key="2">
    <source>
        <dbReference type="ARBA" id="ARBA00010211"/>
    </source>
</evidence>
<evidence type="ECO:0000256" key="13">
    <source>
        <dbReference type="RuleBase" id="RU366008"/>
    </source>
</evidence>
<organism evidence="15 16">
    <name type="scientific">Acaulospora morrowiae</name>
    <dbReference type="NCBI Taxonomy" id="94023"/>
    <lineage>
        <taxon>Eukaryota</taxon>
        <taxon>Fungi</taxon>
        <taxon>Fungi incertae sedis</taxon>
        <taxon>Mucoromycota</taxon>
        <taxon>Glomeromycotina</taxon>
        <taxon>Glomeromycetes</taxon>
        <taxon>Diversisporales</taxon>
        <taxon>Acaulosporaceae</taxon>
        <taxon>Acaulospora</taxon>
    </lineage>
</organism>
<sequence>MKSFIEVPSDSHFPIQNLPFGIFSTEDVPTPRVGVAIGSQILDLPVIAPLFEEKVPELKNPLSVFSQSTLNTFMSLGRPVWQATRKFLQEILADHNPLLRDNIELRRQAFVPQKIAKMHLPASIGDYTDFYASKEHA</sequence>
<evidence type="ECO:0000256" key="8">
    <source>
        <dbReference type="ARBA" id="ARBA00022878"/>
    </source>
</evidence>
<feature type="binding site" evidence="11">
    <location>
        <position position="131"/>
    </location>
    <ligand>
        <name>substrate</name>
    </ligand>
</feature>
<comment type="catalytic activity">
    <reaction evidence="13">
        <text>4-fumarylacetoacetate + H2O = acetoacetate + fumarate + H(+)</text>
        <dbReference type="Rhea" id="RHEA:10244"/>
        <dbReference type="ChEBI" id="CHEBI:13705"/>
        <dbReference type="ChEBI" id="CHEBI:15377"/>
        <dbReference type="ChEBI" id="CHEBI:15378"/>
        <dbReference type="ChEBI" id="CHEBI:18034"/>
        <dbReference type="ChEBI" id="CHEBI:29806"/>
        <dbReference type="EC" id="3.7.1.2"/>
    </reaction>
</comment>
<evidence type="ECO:0000256" key="9">
    <source>
        <dbReference type="ARBA" id="ARBA00023232"/>
    </source>
</evidence>
<evidence type="ECO:0000256" key="10">
    <source>
        <dbReference type="PIRSR" id="PIRSR605959-1"/>
    </source>
</evidence>
<keyword evidence="7 13" id="KW-0460">Magnesium</keyword>
<evidence type="ECO:0000256" key="1">
    <source>
        <dbReference type="ARBA" id="ARBA00004782"/>
    </source>
</evidence>
<accession>A0A9N9DDA9</accession>
<keyword evidence="4 12" id="KW-0479">Metal-binding</keyword>
<dbReference type="EMBL" id="CAJVPV010008735">
    <property type="protein sequence ID" value="CAG8634124.1"/>
    <property type="molecule type" value="Genomic_DNA"/>
</dbReference>
<keyword evidence="16" id="KW-1185">Reference proteome</keyword>
<dbReference type="EC" id="3.7.1.2" evidence="3 13"/>
<dbReference type="FunFam" id="2.30.30.230:FF:000001">
    <property type="entry name" value="Fumarylacetoacetase"/>
    <property type="match status" value="1"/>
</dbReference>
<evidence type="ECO:0000256" key="5">
    <source>
        <dbReference type="ARBA" id="ARBA00022801"/>
    </source>
</evidence>
<dbReference type="Proteomes" id="UP000789342">
    <property type="component" value="Unassembled WGS sequence"/>
</dbReference>
<evidence type="ECO:0000256" key="3">
    <source>
        <dbReference type="ARBA" id="ARBA00012094"/>
    </source>
</evidence>
<evidence type="ECO:0000313" key="16">
    <source>
        <dbReference type="Proteomes" id="UP000789342"/>
    </source>
</evidence>
<dbReference type="InterPro" id="IPR015377">
    <property type="entry name" value="Fumarylacetoacetase_N"/>
</dbReference>
<dbReference type="InterPro" id="IPR036462">
    <property type="entry name" value="Fumarylacetoacetase_N_sf"/>
</dbReference>
<dbReference type="GO" id="GO:0004334">
    <property type="term" value="F:fumarylacetoacetase activity"/>
    <property type="evidence" value="ECO:0007669"/>
    <property type="project" value="UniProtKB-UniRule"/>
</dbReference>
<comment type="pathway">
    <text evidence="1 13">Amino-acid degradation; L-phenylalanine degradation; acetoacetate and fumarate from L-phenylalanine: step 6/6.</text>
</comment>
<keyword evidence="9 13" id="KW-0585">Phenylalanine catabolism</keyword>
<evidence type="ECO:0000256" key="4">
    <source>
        <dbReference type="ARBA" id="ARBA00022723"/>
    </source>
</evidence>
<evidence type="ECO:0000259" key="14">
    <source>
        <dbReference type="Pfam" id="PF09298"/>
    </source>
</evidence>
<feature type="active site" description="Proton acceptor" evidence="10">
    <location>
        <position position="136"/>
    </location>
</feature>
<feature type="domain" description="Fumarylacetoacetase N-terminal" evidence="14">
    <location>
        <begin position="16"/>
        <end position="121"/>
    </location>
</feature>
<evidence type="ECO:0000256" key="7">
    <source>
        <dbReference type="ARBA" id="ARBA00022842"/>
    </source>
</evidence>
<dbReference type="Pfam" id="PF09298">
    <property type="entry name" value="FAA_hydrolase_N"/>
    <property type="match status" value="1"/>
</dbReference>
<keyword evidence="5 13" id="KW-0378">Hydrolase</keyword>
<protein>
    <recommendedName>
        <fullName evidence="3 13">Fumarylacetoacetase</fullName>
        <ecNumber evidence="3 13">3.7.1.2</ecNumber>
    </recommendedName>
    <alternativeName>
        <fullName evidence="13">Fumarylacetoacetate hydrolase</fullName>
    </alternativeName>
</protein>
<dbReference type="GO" id="GO:0006559">
    <property type="term" value="P:L-phenylalanine catabolic process"/>
    <property type="evidence" value="ECO:0007669"/>
    <property type="project" value="UniProtKB-UniRule"/>
</dbReference>
<dbReference type="GO" id="GO:0046872">
    <property type="term" value="F:metal ion binding"/>
    <property type="evidence" value="ECO:0007669"/>
    <property type="project" value="UniProtKB-UniRule"/>
</dbReference>
<dbReference type="PANTHER" id="PTHR43069:SF2">
    <property type="entry name" value="FUMARYLACETOACETASE"/>
    <property type="match status" value="1"/>
</dbReference>
<comment type="similarity">
    <text evidence="2 13">Belongs to the FAH family.</text>
</comment>
<keyword evidence="8 13" id="KW-0828">Tyrosine catabolism</keyword>
<reference evidence="15" key="1">
    <citation type="submission" date="2021-06" db="EMBL/GenBank/DDBJ databases">
        <authorList>
            <person name="Kallberg Y."/>
            <person name="Tangrot J."/>
            <person name="Rosling A."/>
        </authorList>
    </citation>
    <scope>NUCLEOTIDE SEQUENCE</scope>
    <source>
        <strain evidence="15">CL551</strain>
    </source>
</reference>